<evidence type="ECO:0000313" key="2">
    <source>
        <dbReference type="EMBL" id="MBU5439863.1"/>
    </source>
</evidence>
<keyword evidence="1" id="KW-1133">Transmembrane helix</keyword>
<reference evidence="2 3" key="1">
    <citation type="submission" date="2021-06" db="EMBL/GenBank/DDBJ databases">
        <authorList>
            <person name="Sun Q."/>
            <person name="Li D."/>
        </authorList>
    </citation>
    <scope>NUCLEOTIDE SEQUENCE [LARGE SCALE GENOMIC DNA]</scope>
    <source>
        <strain evidence="2 3">MSJ-40</strain>
    </source>
</reference>
<protein>
    <submittedName>
        <fullName evidence="2">Uncharacterized protein</fullName>
    </submittedName>
</protein>
<evidence type="ECO:0000313" key="3">
    <source>
        <dbReference type="Proteomes" id="UP000749471"/>
    </source>
</evidence>
<keyword evidence="3" id="KW-1185">Reference proteome</keyword>
<sequence>MKIDNKVVKALRVIGQVFIVLFIALSFFDLYKYNTAYKYGSAPFYLYVLVRAVEFLIPSLICFIIARFFKKEKV</sequence>
<gene>
    <name evidence="2" type="ORF">KQI42_17750</name>
</gene>
<dbReference type="Proteomes" id="UP000749471">
    <property type="component" value="Unassembled WGS sequence"/>
</dbReference>
<proteinExistence type="predicted"/>
<organism evidence="2 3">
    <name type="scientific">Tissierella simiarum</name>
    <dbReference type="NCBI Taxonomy" id="2841534"/>
    <lineage>
        <taxon>Bacteria</taxon>
        <taxon>Bacillati</taxon>
        <taxon>Bacillota</taxon>
        <taxon>Tissierellia</taxon>
        <taxon>Tissierellales</taxon>
        <taxon>Tissierellaceae</taxon>
        <taxon>Tissierella</taxon>
    </lineage>
</organism>
<accession>A0ABS6EAA2</accession>
<feature type="transmembrane region" description="Helical" evidence="1">
    <location>
        <begin position="12"/>
        <end position="32"/>
    </location>
</feature>
<comment type="caution">
    <text evidence="2">The sequence shown here is derived from an EMBL/GenBank/DDBJ whole genome shotgun (WGS) entry which is preliminary data.</text>
</comment>
<dbReference type="RefSeq" id="WP_216521710.1">
    <property type="nucleotide sequence ID" value="NZ_JAHLPM010000020.1"/>
</dbReference>
<evidence type="ECO:0000256" key="1">
    <source>
        <dbReference type="SAM" id="Phobius"/>
    </source>
</evidence>
<keyword evidence="1" id="KW-0812">Transmembrane</keyword>
<feature type="transmembrane region" description="Helical" evidence="1">
    <location>
        <begin position="44"/>
        <end position="69"/>
    </location>
</feature>
<name>A0ABS6EAA2_9FIRM</name>
<dbReference type="EMBL" id="JAHLPM010000020">
    <property type="protein sequence ID" value="MBU5439863.1"/>
    <property type="molecule type" value="Genomic_DNA"/>
</dbReference>
<keyword evidence="1" id="KW-0472">Membrane</keyword>